<dbReference type="SUPFAM" id="SSF89550">
    <property type="entry name" value="PHP domain-like"/>
    <property type="match status" value="1"/>
</dbReference>
<dbReference type="PANTHER" id="PTHR42924:SF3">
    <property type="entry name" value="POLYMERASE_HISTIDINOL PHOSPHATASE N-TERMINAL DOMAIN-CONTAINING PROTEIN"/>
    <property type="match status" value="1"/>
</dbReference>
<evidence type="ECO:0000259" key="1">
    <source>
        <dbReference type="SMART" id="SM00481"/>
    </source>
</evidence>
<reference evidence="2 3" key="1">
    <citation type="submission" date="2020-07" db="EMBL/GenBank/DDBJ databases">
        <title>A new beta-1,3-glucan-decomposing anaerobic bacterium isolated from anoxic soil subjected to biological soil disinfestation.</title>
        <authorList>
            <person name="Ueki A."/>
            <person name="Tonouchi A."/>
        </authorList>
    </citation>
    <scope>NUCLEOTIDE SEQUENCE [LARGE SCALE GENOMIC DNA]</scope>
    <source>
        <strain evidence="2 3">TW1</strain>
    </source>
</reference>
<evidence type="ECO:0000313" key="3">
    <source>
        <dbReference type="Proteomes" id="UP000580568"/>
    </source>
</evidence>
<dbReference type="InterPro" id="IPR052018">
    <property type="entry name" value="PHP_domain"/>
</dbReference>
<dbReference type="Proteomes" id="UP000580568">
    <property type="component" value="Unassembled WGS sequence"/>
</dbReference>
<dbReference type="EMBL" id="BLZR01000001">
    <property type="protein sequence ID" value="GFP74710.1"/>
    <property type="molecule type" value="Genomic_DNA"/>
</dbReference>
<sequence length="229" mass="26181">MYTKGDFHMHSVASDGDRTPSEIIVMAKEKGLDIISITDHNSTDSVEEAKRIGDIIGVKVIAGLELSTRYKGKKVHVLSYFMNDKYKDITFQKVLKHIRNHEIDELKSLVGSEIAITRDEIKNRIDTRTGIDILRYFGGSVVLAHPVKVKKENLEDILQLEFDGIEAIYSKNTTEDTKYFKAIAEKKGWFYTAGSDFHTDKRQDNRHGQIGQVFLKEKELEIFIQSLTK</sequence>
<protein>
    <submittedName>
        <fullName evidence="2">Phosphoribosyl 1,2-cyclic phosphate 1,2-diphosphodiesterase</fullName>
    </submittedName>
</protein>
<comment type="caution">
    <text evidence="2">The sequence shown here is derived from an EMBL/GenBank/DDBJ whole genome shotgun (WGS) entry which is preliminary data.</text>
</comment>
<dbReference type="InterPro" id="IPR004013">
    <property type="entry name" value="PHP_dom"/>
</dbReference>
<dbReference type="InterPro" id="IPR016195">
    <property type="entry name" value="Pol/histidinol_Pase-like"/>
</dbReference>
<dbReference type="InterPro" id="IPR003141">
    <property type="entry name" value="Pol/His_phosphatase_N"/>
</dbReference>
<dbReference type="AlphaFoldDB" id="A0A6V8SCC9"/>
<accession>A0A6V8SCC9</accession>
<keyword evidence="3" id="KW-1185">Reference proteome</keyword>
<name>A0A6V8SCC9_9CLOT</name>
<feature type="domain" description="Polymerase/histidinol phosphatase N-terminal" evidence="1">
    <location>
        <begin position="5"/>
        <end position="70"/>
    </location>
</feature>
<dbReference type="GO" id="GO:0004534">
    <property type="term" value="F:5'-3' RNA exonuclease activity"/>
    <property type="evidence" value="ECO:0007669"/>
    <property type="project" value="TreeGrafter"/>
</dbReference>
<dbReference type="GO" id="GO:0035312">
    <property type="term" value="F:5'-3' DNA exonuclease activity"/>
    <property type="evidence" value="ECO:0007669"/>
    <property type="project" value="TreeGrafter"/>
</dbReference>
<evidence type="ECO:0000313" key="2">
    <source>
        <dbReference type="EMBL" id="GFP74710.1"/>
    </source>
</evidence>
<proteinExistence type="predicted"/>
<organism evidence="2 3">
    <name type="scientific">Clostridium fungisolvens</name>
    <dbReference type="NCBI Taxonomy" id="1604897"/>
    <lineage>
        <taxon>Bacteria</taxon>
        <taxon>Bacillati</taxon>
        <taxon>Bacillota</taxon>
        <taxon>Clostridia</taxon>
        <taxon>Eubacteriales</taxon>
        <taxon>Clostridiaceae</taxon>
        <taxon>Clostridium</taxon>
    </lineage>
</organism>
<dbReference type="CDD" id="cd07438">
    <property type="entry name" value="PHP_HisPPase_AMP"/>
    <property type="match status" value="1"/>
</dbReference>
<dbReference type="Gene3D" id="3.20.20.140">
    <property type="entry name" value="Metal-dependent hydrolases"/>
    <property type="match status" value="1"/>
</dbReference>
<gene>
    <name evidence="2" type="ORF">bsdtw1_00765</name>
</gene>
<dbReference type="PANTHER" id="PTHR42924">
    <property type="entry name" value="EXONUCLEASE"/>
    <property type="match status" value="1"/>
</dbReference>
<dbReference type="Pfam" id="PF02811">
    <property type="entry name" value="PHP"/>
    <property type="match status" value="1"/>
</dbReference>
<dbReference type="RefSeq" id="WP_183276259.1">
    <property type="nucleotide sequence ID" value="NZ_BLZR01000001.1"/>
</dbReference>
<dbReference type="SMART" id="SM00481">
    <property type="entry name" value="POLIIIAc"/>
    <property type="match status" value="1"/>
</dbReference>